<reference evidence="10" key="1">
    <citation type="submission" date="2020-04" db="EMBL/GenBank/DDBJ databases">
        <authorList>
            <person name="Alioto T."/>
            <person name="Alioto T."/>
            <person name="Gomez Garrido J."/>
        </authorList>
    </citation>
    <scope>NUCLEOTIDE SEQUENCE</scope>
    <source>
        <strain evidence="10">A484AB</strain>
    </source>
</reference>
<dbReference type="Gene3D" id="3.40.20.10">
    <property type="entry name" value="Severin"/>
    <property type="match status" value="1"/>
</dbReference>
<comment type="caution">
    <text evidence="10">The sequence shown here is derived from an EMBL/GenBank/DDBJ whole genome shotgun (WGS) entry which is preliminary data.</text>
</comment>
<evidence type="ECO:0000256" key="7">
    <source>
        <dbReference type="ARBA" id="ARBA00062335"/>
    </source>
</evidence>
<comment type="subcellular location">
    <subcellularLocation>
        <location evidence="1">Cytoplasm</location>
        <location evidence="1">Cytoskeleton</location>
    </subcellularLocation>
</comment>
<dbReference type="FunFam" id="3.40.20.10:FF:000018">
    <property type="entry name" value="Coactosin-like 1"/>
    <property type="match status" value="1"/>
</dbReference>
<dbReference type="OrthoDB" id="20822at2759"/>
<dbReference type="GO" id="GO:0030864">
    <property type="term" value="C:cortical actin cytoskeleton"/>
    <property type="evidence" value="ECO:0007669"/>
    <property type="project" value="TreeGrafter"/>
</dbReference>
<dbReference type="InterPro" id="IPR002108">
    <property type="entry name" value="ADF-H"/>
</dbReference>
<accession>A0A7D9DX24</accession>
<comment type="subunit">
    <text evidence="7">Interacts with 5-lipoxygenase (ALOX5/5LO) in a calcium-independent manner. Binds to F-actin with a stoichiometry of 1:2.</text>
</comment>
<organism evidence="10 11">
    <name type="scientific">Paramuricea clavata</name>
    <name type="common">Red gorgonian</name>
    <name type="synonym">Violescent sea-whip</name>
    <dbReference type="NCBI Taxonomy" id="317549"/>
    <lineage>
        <taxon>Eukaryota</taxon>
        <taxon>Metazoa</taxon>
        <taxon>Cnidaria</taxon>
        <taxon>Anthozoa</taxon>
        <taxon>Octocorallia</taxon>
        <taxon>Malacalcyonacea</taxon>
        <taxon>Plexauridae</taxon>
        <taxon>Paramuricea</taxon>
    </lineage>
</organism>
<name>A0A7D9DX24_PARCT</name>
<evidence type="ECO:0000259" key="9">
    <source>
        <dbReference type="PROSITE" id="PS51263"/>
    </source>
</evidence>
<evidence type="ECO:0000256" key="2">
    <source>
        <dbReference type="ARBA" id="ARBA00022490"/>
    </source>
</evidence>
<dbReference type="SMART" id="SM00102">
    <property type="entry name" value="ADF"/>
    <property type="match status" value="1"/>
</dbReference>
<keyword evidence="3" id="KW-0009">Actin-binding</keyword>
<dbReference type="PANTHER" id="PTHR10829:SF29">
    <property type="entry name" value="COACTOSIN-LIKE PROTEIN"/>
    <property type="match status" value="1"/>
</dbReference>
<dbReference type="AlphaFoldDB" id="A0A7D9DX24"/>
<evidence type="ECO:0000313" key="11">
    <source>
        <dbReference type="Proteomes" id="UP001152795"/>
    </source>
</evidence>
<dbReference type="GO" id="GO:0051015">
    <property type="term" value="F:actin filament binding"/>
    <property type="evidence" value="ECO:0007669"/>
    <property type="project" value="TreeGrafter"/>
</dbReference>
<evidence type="ECO:0000256" key="8">
    <source>
        <dbReference type="ARBA" id="ARBA00068121"/>
    </source>
</evidence>
<dbReference type="GO" id="GO:0030427">
    <property type="term" value="C:site of polarized growth"/>
    <property type="evidence" value="ECO:0007669"/>
    <property type="project" value="TreeGrafter"/>
</dbReference>
<evidence type="ECO:0000256" key="6">
    <source>
        <dbReference type="ARBA" id="ARBA00058385"/>
    </source>
</evidence>
<dbReference type="SUPFAM" id="SSF55753">
    <property type="entry name" value="Actin depolymerizing proteins"/>
    <property type="match status" value="1"/>
</dbReference>
<gene>
    <name evidence="10" type="ORF">PACLA_8A018077</name>
</gene>
<evidence type="ECO:0000256" key="1">
    <source>
        <dbReference type="ARBA" id="ARBA00004245"/>
    </source>
</evidence>
<keyword evidence="11" id="KW-1185">Reference proteome</keyword>
<dbReference type="PROSITE" id="PS51263">
    <property type="entry name" value="ADF_H"/>
    <property type="match status" value="1"/>
</dbReference>
<dbReference type="GO" id="GO:0005884">
    <property type="term" value="C:actin filament"/>
    <property type="evidence" value="ECO:0007669"/>
    <property type="project" value="TreeGrafter"/>
</dbReference>
<proteinExistence type="inferred from homology"/>
<evidence type="ECO:0000256" key="3">
    <source>
        <dbReference type="ARBA" id="ARBA00023203"/>
    </source>
</evidence>
<dbReference type="EMBL" id="CACRXK020002638">
    <property type="protein sequence ID" value="CAB3995312.1"/>
    <property type="molecule type" value="Genomic_DNA"/>
</dbReference>
<sequence>MANIDSDAIRAAYEDVRNDSSATVWAVFKYDDKRIVYTGDCGENYDDFLSMCEEDNRIYAYVRIETGDEMSKRAKFALITWIGPGVSALKKAKVSTDKAFLKEACPNFAYEMLCDEKGELAKEKIEEAVKKAGGANYGTGK</sequence>
<evidence type="ECO:0000256" key="4">
    <source>
        <dbReference type="ARBA" id="ARBA00023212"/>
    </source>
</evidence>
<keyword evidence="4" id="KW-0206">Cytoskeleton</keyword>
<protein>
    <recommendedName>
        <fullName evidence="8">Coactosin-like protein</fullName>
    </recommendedName>
</protein>
<evidence type="ECO:0000256" key="5">
    <source>
        <dbReference type="ARBA" id="ARBA00038052"/>
    </source>
</evidence>
<dbReference type="CDD" id="cd11282">
    <property type="entry name" value="ADF_coactosin_like"/>
    <property type="match status" value="1"/>
</dbReference>
<evidence type="ECO:0000313" key="10">
    <source>
        <dbReference type="EMBL" id="CAB3995312.1"/>
    </source>
</evidence>
<comment type="similarity">
    <text evidence="5">Belongs to the actin-binding proteins ADF family. Coactosin subfamily.</text>
</comment>
<dbReference type="GO" id="GO:0030833">
    <property type="term" value="P:regulation of actin filament polymerization"/>
    <property type="evidence" value="ECO:0007669"/>
    <property type="project" value="TreeGrafter"/>
</dbReference>
<dbReference type="Proteomes" id="UP001152795">
    <property type="component" value="Unassembled WGS sequence"/>
</dbReference>
<dbReference type="Pfam" id="PF00241">
    <property type="entry name" value="Cofilin_ADF"/>
    <property type="match status" value="1"/>
</dbReference>
<dbReference type="InterPro" id="IPR029006">
    <property type="entry name" value="ADF-H/Gelsolin-like_dom_sf"/>
</dbReference>
<feature type="domain" description="ADF-H" evidence="9">
    <location>
        <begin position="1"/>
        <end position="130"/>
    </location>
</feature>
<comment type="function">
    <text evidence="6">Binds to F-actin in a calcium-independent manner. Has no direct effect on actin depolymerization. Acts as a chaperone for ALOX5 (5LO), influencing both its stability and activity in leukotrienes synthesis.</text>
</comment>
<dbReference type="PANTHER" id="PTHR10829">
    <property type="entry name" value="CORTACTIN AND DREBRIN"/>
    <property type="match status" value="1"/>
</dbReference>
<keyword evidence="2" id="KW-0963">Cytoplasm</keyword>